<keyword evidence="3" id="KW-1185">Reference proteome</keyword>
<protein>
    <submittedName>
        <fullName evidence="2">Uncharacterized protein</fullName>
    </submittedName>
</protein>
<dbReference type="GeneID" id="24133678"/>
<organism evidence="2 3">
    <name type="scientific">Saprolegnia parasitica (strain CBS 223.65)</name>
    <dbReference type="NCBI Taxonomy" id="695850"/>
    <lineage>
        <taxon>Eukaryota</taxon>
        <taxon>Sar</taxon>
        <taxon>Stramenopiles</taxon>
        <taxon>Oomycota</taxon>
        <taxon>Saprolegniomycetes</taxon>
        <taxon>Saprolegniales</taxon>
        <taxon>Saprolegniaceae</taxon>
        <taxon>Saprolegnia</taxon>
    </lineage>
</organism>
<evidence type="ECO:0000313" key="2">
    <source>
        <dbReference type="EMBL" id="KDO23341.1"/>
    </source>
</evidence>
<dbReference type="OrthoDB" id="2154279at2759"/>
<accession>A0A067C9X7</accession>
<dbReference type="Proteomes" id="UP000030745">
    <property type="component" value="Unassembled WGS sequence"/>
</dbReference>
<dbReference type="VEuPathDB" id="FungiDB:SPRG_11655"/>
<proteinExistence type="predicted"/>
<reference evidence="2 3" key="1">
    <citation type="journal article" date="2013" name="PLoS Genet.">
        <title>Distinctive expansion of potential virulence genes in the genome of the oomycete fish pathogen Saprolegnia parasitica.</title>
        <authorList>
            <person name="Jiang R.H."/>
            <person name="de Bruijn I."/>
            <person name="Haas B.J."/>
            <person name="Belmonte R."/>
            <person name="Lobach L."/>
            <person name="Christie J."/>
            <person name="van den Ackerveken G."/>
            <person name="Bottin A."/>
            <person name="Bulone V."/>
            <person name="Diaz-Moreno S.M."/>
            <person name="Dumas B."/>
            <person name="Fan L."/>
            <person name="Gaulin E."/>
            <person name="Govers F."/>
            <person name="Grenville-Briggs L.J."/>
            <person name="Horner N.R."/>
            <person name="Levin J.Z."/>
            <person name="Mammella M."/>
            <person name="Meijer H.J."/>
            <person name="Morris P."/>
            <person name="Nusbaum C."/>
            <person name="Oome S."/>
            <person name="Phillips A.J."/>
            <person name="van Rooyen D."/>
            <person name="Rzeszutek E."/>
            <person name="Saraiva M."/>
            <person name="Secombes C.J."/>
            <person name="Seidl M.F."/>
            <person name="Snel B."/>
            <person name="Stassen J.H."/>
            <person name="Sykes S."/>
            <person name="Tripathy S."/>
            <person name="van den Berg H."/>
            <person name="Vega-Arreguin J.C."/>
            <person name="Wawra S."/>
            <person name="Young S.K."/>
            <person name="Zeng Q."/>
            <person name="Dieguez-Uribeondo J."/>
            <person name="Russ C."/>
            <person name="Tyler B.M."/>
            <person name="van West P."/>
        </authorList>
    </citation>
    <scope>NUCLEOTIDE SEQUENCE [LARGE SCALE GENOMIC DNA]</scope>
    <source>
        <strain evidence="2 3">CBS 223.65</strain>
    </source>
</reference>
<dbReference type="EMBL" id="KK583255">
    <property type="protein sequence ID" value="KDO23341.1"/>
    <property type="molecule type" value="Genomic_DNA"/>
</dbReference>
<name>A0A067C9X7_SAPPC</name>
<dbReference type="KEGG" id="spar:SPRG_11655"/>
<dbReference type="AlphaFoldDB" id="A0A067C9X7"/>
<evidence type="ECO:0000256" key="1">
    <source>
        <dbReference type="SAM" id="MobiDB-lite"/>
    </source>
</evidence>
<dbReference type="RefSeq" id="XP_012205992.1">
    <property type="nucleotide sequence ID" value="XM_012350602.1"/>
</dbReference>
<sequence>MATKKQVRMRKHKFPAKLQRTVKPPSEAPFMTPCSRTGPRPGAALIRGALSKEAYAVLSEAYADDGPGVEPDVVLDVGDDDGDLIQPYDDPLDAPSDDEEAAMAIDAAHADREASAASSCHAIKEQRRLAAFAAYLYPSVRALCGSPAAAICTTCHATHNAAHLCARHADVHDTQSLGHKIVRDATKTTIKNYQCCEEDAASTYVVRLHTFDTDADKIFVKTCANHHIGPVLIGIGFMPDNMDQPSHAFSMNIVATAAKMRACGAPYQTSFEGFYGIGVKSAFYKPFVDATRHIVALQQHVHHQDLVGDLVGPSTNPTVTKTRCGACEGGDGPALGPRIITIDGFASAKKMASAHGGGGNHGNYSWTSSYFVPLKSDGSVRVARSQGGCSANTVAGENSAKQGLHDVNMVRVKTLRSKVDGKIGLVQGLTYEKARGQLIMRNNNDTAMYWRYVEDLYHLQNGLRNWIDYYQGRQQKLTNATGRVYSELF</sequence>
<evidence type="ECO:0000313" key="3">
    <source>
        <dbReference type="Proteomes" id="UP000030745"/>
    </source>
</evidence>
<feature type="region of interest" description="Disordered" evidence="1">
    <location>
        <begin position="1"/>
        <end position="41"/>
    </location>
</feature>
<gene>
    <name evidence="2" type="ORF">SPRG_11655</name>
</gene>
<feature type="compositionally biased region" description="Basic residues" evidence="1">
    <location>
        <begin position="1"/>
        <end position="15"/>
    </location>
</feature>